<organism evidence="1 2">
    <name type="scientific">Gossypium arboreum</name>
    <name type="common">Tree cotton</name>
    <name type="synonym">Gossypium nanking</name>
    <dbReference type="NCBI Taxonomy" id="29729"/>
    <lineage>
        <taxon>Eukaryota</taxon>
        <taxon>Viridiplantae</taxon>
        <taxon>Streptophyta</taxon>
        <taxon>Embryophyta</taxon>
        <taxon>Tracheophyta</taxon>
        <taxon>Spermatophyta</taxon>
        <taxon>Magnoliopsida</taxon>
        <taxon>eudicotyledons</taxon>
        <taxon>Gunneridae</taxon>
        <taxon>Pentapetalae</taxon>
        <taxon>rosids</taxon>
        <taxon>malvids</taxon>
        <taxon>Malvales</taxon>
        <taxon>Malvaceae</taxon>
        <taxon>Malvoideae</taxon>
        <taxon>Gossypium</taxon>
    </lineage>
</organism>
<keyword evidence="2" id="KW-1185">Reference proteome</keyword>
<dbReference type="EMBL" id="JARKNE010000001">
    <property type="protein sequence ID" value="KAK5847138.1"/>
    <property type="molecule type" value="Genomic_DNA"/>
</dbReference>
<proteinExistence type="predicted"/>
<dbReference type="Proteomes" id="UP001358586">
    <property type="component" value="Chromosome 1"/>
</dbReference>
<name>A0ABR0R6A2_GOSAR</name>
<protein>
    <submittedName>
        <fullName evidence="1">Uncharacterized protein</fullName>
    </submittedName>
</protein>
<comment type="caution">
    <text evidence="1">The sequence shown here is derived from an EMBL/GenBank/DDBJ whole genome shotgun (WGS) entry which is preliminary data.</text>
</comment>
<evidence type="ECO:0000313" key="1">
    <source>
        <dbReference type="EMBL" id="KAK5847138.1"/>
    </source>
</evidence>
<accession>A0ABR0R6A2</accession>
<sequence>MEVILNRFYGQLYRDLISRIQELCRKQWRVLIKKISTEVNVTAHLLAGKIKAFPYAPIVF</sequence>
<reference evidence="1 2" key="1">
    <citation type="submission" date="2023-03" db="EMBL/GenBank/DDBJ databases">
        <title>WGS of Gossypium arboreum.</title>
        <authorList>
            <person name="Yu D."/>
        </authorList>
    </citation>
    <scope>NUCLEOTIDE SEQUENCE [LARGE SCALE GENOMIC DNA]</scope>
    <source>
        <tissue evidence="1">Leaf</tissue>
    </source>
</reference>
<gene>
    <name evidence="1" type="ORF">PVK06_003440</name>
</gene>
<evidence type="ECO:0000313" key="2">
    <source>
        <dbReference type="Proteomes" id="UP001358586"/>
    </source>
</evidence>